<dbReference type="EMBL" id="OE207774">
    <property type="protein sequence ID" value="CAD7580974.1"/>
    <property type="molecule type" value="Genomic_DNA"/>
</dbReference>
<reference evidence="1" key="1">
    <citation type="submission" date="2020-11" db="EMBL/GenBank/DDBJ databases">
        <authorList>
            <person name="Tran Van P."/>
        </authorList>
    </citation>
    <scope>NUCLEOTIDE SEQUENCE</scope>
</reference>
<sequence>MVYKLVTQEVTRSHMAITHEDTICDCHPDTSKDQNLRLFASRFGHCYQKTADFAANKFKYR</sequence>
<gene>
    <name evidence="1" type="ORF">TCMB3V08_LOCUS13507</name>
</gene>
<evidence type="ECO:0000313" key="1">
    <source>
        <dbReference type="EMBL" id="CAD7580974.1"/>
    </source>
</evidence>
<accession>A0A7R9PFA8</accession>
<protein>
    <submittedName>
        <fullName evidence="1">(California timema) hypothetical protein</fullName>
    </submittedName>
</protein>
<proteinExistence type="predicted"/>
<organism evidence="1">
    <name type="scientific">Timema californicum</name>
    <name type="common">California timema</name>
    <name type="synonym">Walking stick</name>
    <dbReference type="NCBI Taxonomy" id="61474"/>
    <lineage>
        <taxon>Eukaryota</taxon>
        <taxon>Metazoa</taxon>
        <taxon>Ecdysozoa</taxon>
        <taxon>Arthropoda</taxon>
        <taxon>Hexapoda</taxon>
        <taxon>Insecta</taxon>
        <taxon>Pterygota</taxon>
        <taxon>Neoptera</taxon>
        <taxon>Polyneoptera</taxon>
        <taxon>Phasmatodea</taxon>
        <taxon>Timematodea</taxon>
        <taxon>Timematoidea</taxon>
        <taxon>Timematidae</taxon>
        <taxon>Timema</taxon>
    </lineage>
</organism>
<name>A0A7R9PFA8_TIMCA</name>
<dbReference type="AlphaFoldDB" id="A0A7R9PFA8"/>